<organism evidence="1 2">
    <name type="scientific">Persephonella atlantica</name>
    <dbReference type="NCBI Taxonomy" id="2699429"/>
    <lineage>
        <taxon>Bacteria</taxon>
        <taxon>Pseudomonadati</taxon>
        <taxon>Aquificota</taxon>
        <taxon>Aquificia</taxon>
        <taxon>Aquificales</taxon>
        <taxon>Hydrogenothermaceae</taxon>
        <taxon>Persephonella</taxon>
    </lineage>
</organism>
<reference evidence="1 2" key="1">
    <citation type="journal article" date="2021" name="Syst. Appl. Microbiol.">
        <title>Persephonella atlantica sp. nov.: How to adapt to physico-chemical gradients in high temperature hydrothermal habitats.</title>
        <authorList>
            <person name="Francois D.X."/>
            <person name="Godfroy A."/>
            <person name="Mathien C."/>
            <person name="Aube J."/>
            <person name="Cathalot C."/>
            <person name="Lesongeur F."/>
            <person name="L'Haridon S."/>
            <person name="Philippon X."/>
            <person name="Roussel E.G."/>
        </authorList>
    </citation>
    <scope>NUCLEOTIDE SEQUENCE [LARGE SCALE GENOMIC DNA]</scope>
    <source>
        <strain evidence="1 2">MO1340</strain>
    </source>
</reference>
<protein>
    <submittedName>
        <fullName evidence="1">Uncharacterized protein</fullName>
    </submittedName>
</protein>
<dbReference type="RefSeq" id="WP_200672907.1">
    <property type="nucleotide sequence ID" value="NZ_JAACYA010000001.1"/>
</dbReference>
<evidence type="ECO:0000313" key="1">
    <source>
        <dbReference type="EMBL" id="MBK3331484.1"/>
    </source>
</evidence>
<name>A0ABS1GEW6_9AQUI</name>
<accession>A0ABS1GEW6</accession>
<evidence type="ECO:0000313" key="2">
    <source>
        <dbReference type="Proteomes" id="UP000772812"/>
    </source>
</evidence>
<dbReference type="EMBL" id="JAACYA010000001">
    <property type="protein sequence ID" value="MBK3331484.1"/>
    <property type="molecule type" value="Genomic_DNA"/>
</dbReference>
<sequence>MQVNLDFFILPENLKTDSIKVGMEIQISSYEPVVAVNRLPFYRAKIMDESQLILGKITKILSPEEALLIKGKYAI</sequence>
<proteinExistence type="predicted"/>
<keyword evidence="2" id="KW-1185">Reference proteome</keyword>
<gene>
    <name evidence="1" type="ORF">GWK41_00215</name>
</gene>
<dbReference type="Proteomes" id="UP000772812">
    <property type="component" value="Unassembled WGS sequence"/>
</dbReference>
<comment type="caution">
    <text evidence="1">The sequence shown here is derived from an EMBL/GenBank/DDBJ whole genome shotgun (WGS) entry which is preliminary data.</text>
</comment>